<dbReference type="PIRSF" id="PIRSF000124">
    <property type="entry name" value="UDPglc_GDPman_dh"/>
    <property type="match status" value="1"/>
</dbReference>
<dbReference type="Pfam" id="PF03720">
    <property type="entry name" value="UDPG_MGDP_dh_C"/>
    <property type="match status" value="1"/>
</dbReference>
<organism evidence="6 7">
    <name type="scientific">Sinosporangium album</name>
    <dbReference type="NCBI Taxonomy" id="504805"/>
    <lineage>
        <taxon>Bacteria</taxon>
        <taxon>Bacillati</taxon>
        <taxon>Actinomycetota</taxon>
        <taxon>Actinomycetes</taxon>
        <taxon>Streptosporangiales</taxon>
        <taxon>Streptosporangiaceae</taxon>
        <taxon>Sinosporangium</taxon>
    </lineage>
</organism>
<dbReference type="PANTHER" id="PTHR43491">
    <property type="entry name" value="UDP-N-ACETYL-D-MANNOSAMINE DEHYDROGENASE"/>
    <property type="match status" value="1"/>
</dbReference>
<reference evidence="6 7" key="1">
    <citation type="submission" date="2016-10" db="EMBL/GenBank/DDBJ databases">
        <authorList>
            <person name="de Groot N.N."/>
        </authorList>
    </citation>
    <scope>NUCLEOTIDE SEQUENCE [LARGE SCALE GENOMIC DNA]</scope>
    <source>
        <strain evidence="6 7">CPCC 201354</strain>
    </source>
</reference>
<dbReference type="STRING" id="504805.SAMN05421505_12744"/>
<dbReference type="AlphaFoldDB" id="A0A1G8GHE0"/>
<dbReference type="GO" id="GO:0000271">
    <property type="term" value="P:polysaccharide biosynthetic process"/>
    <property type="evidence" value="ECO:0007669"/>
    <property type="project" value="InterPro"/>
</dbReference>
<dbReference type="NCBIfam" id="TIGR03026">
    <property type="entry name" value="NDP-sugDHase"/>
    <property type="match status" value="1"/>
</dbReference>
<dbReference type="GO" id="GO:0016616">
    <property type="term" value="F:oxidoreductase activity, acting on the CH-OH group of donors, NAD or NADP as acceptor"/>
    <property type="evidence" value="ECO:0007669"/>
    <property type="project" value="InterPro"/>
</dbReference>
<comment type="similarity">
    <text evidence="1 4">Belongs to the UDP-glucose/GDP-mannose dehydrogenase family.</text>
</comment>
<name>A0A1G8GHE0_9ACTN</name>
<evidence type="ECO:0000313" key="7">
    <source>
        <dbReference type="Proteomes" id="UP000198923"/>
    </source>
</evidence>
<dbReference type="SMART" id="SM00984">
    <property type="entry name" value="UDPG_MGDP_dh_C"/>
    <property type="match status" value="1"/>
</dbReference>
<dbReference type="Pfam" id="PF03721">
    <property type="entry name" value="UDPG_MGDP_dh_N"/>
    <property type="match status" value="1"/>
</dbReference>
<feature type="domain" description="UDP-glucose/GDP-mannose dehydrogenase C-terminal" evidence="5">
    <location>
        <begin position="331"/>
        <end position="433"/>
    </location>
</feature>
<dbReference type="EMBL" id="FNCN01000027">
    <property type="protein sequence ID" value="SDH93808.1"/>
    <property type="molecule type" value="Genomic_DNA"/>
</dbReference>
<proteinExistence type="inferred from homology"/>
<dbReference type="InterPro" id="IPR036291">
    <property type="entry name" value="NAD(P)-bd_dom_sf"/>
</dbReference>
<dbReference type="InterPro" id="IPR014026">
    <property type="entry name" value="UDP-Glc/GDP-Man_DH_dimer"/>
</dbReference>
<protein>
    <submittedName>
        <fullName evidence="6">UDP-N-acetyl-D-mannosaminuronic acid dehydrogenase</fullName>
    </submittedName>
</protein>
<gene>
    <name evidence="6" type="ORF">SAMN05421505_12744</name>
</gene>
<evidence type="ECO:0000256" key="2">
    <source>
        <dbReference type="ARBA" id="ARBA00023002"/>
    </source>
</evidence>
<dbReference type="OrthoDB" id="5193947at2"/>
<keyword evidence="7" id="KW-1185">Reference proteome</keyword>
<dbReference type="GO" id="GO:0051287">
    <property type="term" value="F:NAD binding"/>
    <property type="evidence" value="ECO:0007669"/>
    <property type="project" value="InterPro"/>
</dbReference>
<keyword evidence="2" id="KW-0560">Oxidoreductase</keyword>
<dbReference type="InterPro" id="IPR008927">
    <property type="entry name" value="6-PGluconate_DH-like_C_sf"/>
</dbReference>
<dbReference type="PANTHER" id="PTHR43491:SF2">
    <property type="entry name" value="UDP-N-ACETYL-D-MANNOSAMINE DEHYDROGENASE"/>
    <property type="match status" value="1"/>
</dbReference>
<accession>A0A1G8GHE0</accession>
<dbReference type="Pfam" id="PF00984">
    <property type="entry name" value="UDPG_MGDP_dh"/>
    <property type="match status" value="1"/>
</dbReference>
<evidence type="ECO:0000259" key="5">
    <source>
        <dbReference type="SMART" id="SM00984"/>
    </source>
</evidence>
<dbReference type="SUPFAM" id="SSF52413">
    <property type="entry name" value="UDP-glucose/GDP-mannose dehydrogenase C-terminal domain"/>
    <property type="match status" value="1"/>
</dbReference>
<dbReference type="Gene3D" id="3.40.50.720">
    <property type="entry name" value="NAD(P)-binding Rossmann-like Domain"/>
    <property type="match status" value="2"/>
</dbReference>
<evidence type="ECO:0000256" key="4">
    <source>
        <dbReference type="PIRNR" id="PIRNR000124"/>
    </source>
</evidence>
<dbReference type="Proteomes" id="UP000198923">
    <property type="component" value="Unassembled WGS sequence"/>
</dbReference>
<evidence type="ECO:0000256" key="1">
    <source>
        <dbReference type="ARBA" id="ARBA00006601"/>
    </source>
</evidence>
<evidence type="ECO:0000313" key="6">
    <source>
        <dbReference type="EMBL" id="SDH93808.1"/>
    </source>
</evidence>
<dbReference type="InterPro" id="IPR028359">
    <property type="entry name" value="UDP_ManNAc/GlcNAc_DH"/>
</dbReference>
<dbReference type="SUPFAM" id="SSF48179">
    <property type="entry name" value="6-phosphogluconate dehydrogenase C-terminal domain-like"/>
    <property type="match status" value="1"/>
</dbReference>
<dbReference type="RefSeq" id="WP_093173398.1">
    <property type="nucleotide sequence ID" value="NZ_FNCN01000027.1"/>
</dbReference>
<sequence length="451" mass="47740">MRFLPDRESVTAAVIGLGYVGSCLAAALADRGMPVVGVDTDRTLVEEMNRGHCRFKEPELPELIARLAGTPALRVTTSYEEAVEAADVVVIAVGTPVQEDGALLDTQLRGVCEALSACLRPGRLVIFKSTVPPGTTRELLVPLLERGGLRAGVDFGVAFCPERLSEGVALSELRRFPVVIGGWDANSTAAAAVFWEDGLGVEVVPCTSPEVAEMVKLANNWWVDHNIAMANELALVCGAVDVDVLEVIAAANSIDKGNGNINILTPSVGVGGSCLTKDPWMIVHSARERGVELRTVPAARKVNDSMPRHTASLIVEELAKHGKSPAGAKVAVLGLAFKNDTGDLRATPVEPVVAALREAGARVSLHDPLADADDAQKTFGATPAASVAEAVRDADCLALLAWHRPFKELDLTALKPLVADRCAVVDGRAYLSREQIDGLERAGFSYRGIGR</sequence>
<dbReference type="InterPro" id="IPR017476">
    <property type="entry name" value="UDP-Glc/GDP-Man"/>
</dbReference>
<dbReference type="InterPro" id="IPR036220">
    <property type="entry name" value="UDP-Glc/GDP-Man_DH_C_sf"/>
</dbReference>
<dbReference type="InterPro" id="IPR014027">
    <property type="entry name" value="UDP-Glc/GDP-Man_DH_C"/>
</dbReference>
<dbReference type="PIRSF" id="PIRSF500136">
    <property type="entry name" value="UDP_ManNAc_DH"/>
    <property type="match status" value="1"/>
</dbReference>
<dbReference type="GO" id="GO:0016628">
    <property type="term" value="F:oxidoreductase activity, acting on the CH-CH group of donors, NAD or NADP as acceptor"/>
    <property type="evidence" value="ECO:0007669"/>
    <property type="project" value="InterPro"/>
</dbReference>
<evidence type="ECO:0000256" key="3">
    <source>
        <dbReference type="ARBA" id="ARBA00023027"/>
    </source>
</evidence>
<keyword evidence="3" id="KW-0520">NAD</keyword>
<dbReference type="InterPro" id="IPR001732">
    <property type="entry name" value="UDP-Glc/GDP-Man_DH_N"/>
</dbReference>
<dbReference type="SUPFAM" id="SSF51735">
    <property type="entry name" value="NAD(P)-binding Rossmann-fold domains"/>
    <property type="match status" value="1"/>
</dbReference>